<dbReference type="InterPro" id="IPR025535">
    <property type="entry name" value="DUF4421"/>
</dbReference>
<proteinExistence type="predicted"/>
<comment type="caution">
    <text evidence="2">The sequence shown here is derived from an EMBL/GenBank/DDBJ whole genome shotgun (WGS) entry which is preliminary data.</text>
</comment>
<dbReference type="Pfam" id="PF14391">
    <property type="entry name" value="DUF4421"/>
    <property type="match status" value="1"/>
</dbReference>
<name>A0ABW6A0G9_9BACT</name>
<evidence type="ECO:0000313" key="3">
    <source>
        <dbReference type="Proteomes" id="UP001597511"/>
    </source>
</evidence>
<dbReference type="Proteomes" id="UP001597511">
    <property type="component" value="Unassembled WGS sequence"/>
</dbReference>
<dbReference type="RefSeq" id="WP_386095311.1">
    <property type="nucleotide sequence ID" value="NZ_JBHUOZ010000001.1"/>
</dbReference>
<reference evidence="3" key="1">
    <citation type="journal article" date="2019" name="Int. J. Syst. Evol. Microbiol.">
        <title>The Global Catalogue of Microorganisms (GCM) 10K type strain sequencing project: providing services to taxonomists for standard genome sequencing and annotation.</title>
        <authorList>
            <consortium name="The Broad Institute Genomics Platform"/>
            <consortium name="The Broad Institute Genome Sequencing Center for Infectious Disease"/>
            <person name="Wu L."/>
            <person name="Ma J."/>
        </authorList>
    </citation>
    <scope>NUCLEOTIDE SEQUENCE [LARGE SCALE GENOMIC DNA]</scope>
    <source>
        <strain evidence="3">KCTC 23299</strain>
    </source>
</reference>
<gene>
    <name evidence="2" type="ORF">ACFS6H_03615</name>
</gene>
<evidence type="ECO:0000313" key="2">
    <source>
        <dbReference type="EMBL" id="MFD2918784.1"/>
    </source>
</evidence>
<keyword evidence="3" id="KW-1185">Reference proteome</keyword>
<sequence length="346" mass="39286">MVFCIKKWTGAVLLSACSLTGMAQKKKVDFDSSYYETYPKLITGRVFFSGKYTNVNIQGHQGVRPLKYRPNGALNLGVGVSYGPITLNASFPLSFINPDNDVKGKTRSLDLQTHIYTRKWMVDLLGQFYGGFYLRPKGYGNDDPLTFYQRPDIKVRKLGFSAFNILNYDRFSYKAAFLQNEWQKKSAGTFLVGAEVYYGLVKADSALVPEALFNFYPQQYIAKSSFFSLGPGAGYAYTFVYKEHFFAMASSTINTNLNFVKERKEDGTTVSKTTFSPNLFFRTVVGYNNDKWSASLSWVANRVTAPGVVSSRDYVFSTGNYRITFAKRFPPKGLLKKRIREVEERF</sequence>
<accession>A0ABW6A0G9</accession>
<keyword evidence="1" id="KW-0732">Signal</keyword>
<evidence type="ECO:0000256" key="1">
    <source>
        <dbReference type="SAM" id="SignalP"/>
    </source>
</evidence>
<feature type="chain" id="PRO_5045065221" evidence="1">
    <location>
        <begin position="24"/>
        <end position="346"/>
    </location>
</feature>
<feature type="signal peptide" evidence="1">
    <location>
        <begin position="1"/>
        <end position="23"/>
    </location>
</feature>
<protein>
    <submittedName>
        <fullName evidence="2">DUF4421 domain-containing protein</fullName>
    </submittedName>
</protein>
<dbReference type="EMBL" id="JBHUOZ010000001">
    <property type="protein sequence ID" value="MFD2918784.1"/>
    <property type="molecule type" value="Genomic_DNA"/>
</dbReference>
<organism evidence="2 3">
    <name type="scientific">Terrimonas rubra</name>
    <dbReference type="NCBI Taxonomy" id="1035890"/>
    <lineage>
        <taxon>Bacteria</taxon>
        <taxon>Pseudomonadati</taxon>
        <taxon>Bacteroidota</taxon>
        <taxon>Chitinophagia</taxon>
        <taxon>Chitinophagales</taxon>
        <taxon>Chitinophagaceae</taxon>
        <taxon>Terrimonas</taxon>
    </lineage>
</organism>